<sequence length="56" mass="5910">MHQELLQAEAPAVRYGGAGRVAIPVLLTAVTWSYASRHRAGRRLLGDGDAEHGAVG</sequence>
<comment type="caution">
    <text evidence="1">The sequence shown here is derived from an EMBL/GenBank/DDBJ whole genome shotgun (WGS) entry which is preliminary data.</text>
</comment>
<dbReference type="Proteomes" id="UP000591537">
    <property type="component" value="Unassembled WGS sequence"/>
</dbReference>
<accession>A0A7W9WIR1</accession>
<organism evidence="1 2">
    <name type="scientific">Streptomyces paradoxus</name>
    <dbReference type="NCBI Taxonomy" id="66375"/>
    <lineage>
        <taxon>Bacteria</taxon>
        <taxon>Bacillati</taxon>
        <taxon>Actinomycetota</taxon>
        <taxon>Actinomycetes</taxon>
        <taxon>Kitasatosporales</taxon>
        <taxon>Streptomycetaceae</taxon>
        <taxon>Streptomyces</taxon>
    </lineage>
</organism>
<evidence type="ECO:0000313" key="1">
    <source>
        <dbReference type="EMBL" id="MBB6080242.1"/>
    </source>
</evidence>
<name>A0A7W9WIR1_9ACTN</name>
<keyword evidence="2" id="KW-1185">Reference proteome</keyword>
<dbReference type="EMBL" id="JACHGV010000011">
    <property type="protein sequence ID" value="MBB6080242.1"/>
    <property type="molecule type" value="Genomic_DNA"/>
</dbReference>
<protein>
    <submittedName>
        <fullName evidence="1">Uncharacterized protein</fullName>
    </submittedName>
</protein>
<reference evidence="1 2" key="1">
    <citation type="submission" date="2020-08" db="EMBL/GenBank/DDBJ databases">
        <title>Genomic Encyclopedia of Type Strains, Phase IV (KMG-IV): sequencing the most valuable type-strain genomes for metagenomic binning, comparative biology and taxonomic classification.</title>
        <authorList>
            <person name="Goeker M."/>
        </authorList>
    </citation>
    <scope>NUCLEOTIDE SEQUENCE [LARGE SCALE GENOMIC DNA]</scope>
    <source>
        <strain evidence="1 2">DSM 43350</strain>
    </source>
</reference>
<proteinExistence type="predicted"/>
<evidence type="ECO:0000313" key="2">
    <source>
        <dbReference type="Proteomes" id="UP000591537"/>
    </source>
</evidence>
<gene>
    <name evidence="1" type="ORF">HNR57_006191</name>
</gene>
<dbReference type="AlphaFoldDB" id="A0A7W9WIR1"/>
<dbReference type="RefSeq" id="WP_184565058.1">
    <property type="nucleotide sequence ID" value="NZ_BAAARS010000010.1"/>
</dbReference>